<organism evidence="2">
    <name type="scientific">Timema shepardi</name>
    <name type="common">Walking stick</name>
    <dbReference type="NCBI Taxonomy" id="629360"/>
    <lineage>
        <taxon>Eukaryota</taxon>
        <taxon>Metazoa</taxon>
        <taxon>Ecdysozoa</taxon>
        <taxon>Arthropoda</taxon>
        <taxon>Hexapoda</taxon>
        <taxon>Insecta</taxon>
        <taxon>Pterygota</taxon>
        <taxon>Neoptera</taxon>
        <taxon>Polyneoptera</taxon>
        <taxon>Phasmatodea</taxon>
        <taxon>Timematodea</taxon>
        <taxon>Timematoidea</taxon>
        <taxon>Timematidae</taxon>
        <taxon>Timema</taxon>
    </lineage>
</organism>
<dbReference type="PANTHER" id="PTHR13423:SF2">
    <property type="entry name" value="OUT AT FIRST PROTEIN HOMOLOG"/>
    <property type="match status" value="1"/>
</dbReference>
<feature type="domain" description="Out at first C-terminal" evidence="1">
    <location>
        <begin position="136"/>
        <end position="188"/>
    </location>
</feature>
<dbReference type="Pfam" id="PF22873">
    <property type="entry name" value="OAF_C"/>
    <property type="match status" value="1"/>
</dbReference>
<name>A0A7R9AW71_TIMSH</name>
<evidence type="ECO:0000259" key="1">
    <source>
        <dbReference type="Pfam" id="PF22873"/>
    </source>
</evidence>
<dbReference type="EMBL" id="OC002371">
    <property type="protein sequence ID" value="CAD7261752.1"/>
    <property type="molecule type" value="Genomic_DNA"/>
</dbReference>
<dbReference type="PANTHER" id="PTHR13423">
    <property type="entry name" value="OUT AT FIRST"/>
    <property type="match status" value="1"/>
</dbReference>
<gene>
    <name evidence="2" type="ORF">TSIB3V08_LOCUS5879</name>
</gene>
<proteinExistence type="predicted"/>
<dbReference type="InterPro" id="IPR053897">
    <property type="entry name" value="Oaf_C"/>
</dbReference>
<sequence>MLSLSEGPRQINGVNGGASLSVLLGAVKHYPVETSRHEISNLVGGTEAKVTGRCLETADPWSPCFCHLELCIGQFYCQKVRDYVTLSGGTEAKVTGGCLETANHWSHCFCHLELCIGQFHRQKLRDYVILKVDRITGWYPCGLKYCKGKGEGKSSSATGSYRCGIKTCKKCSLFSYYVRQKQLCLWDE</sequence>
<evidence type="ECO:0000313" key="2">
    <source>
        <dbReference type="EMBL" id="CAD7261752.1"/>
    </source>
</evidence>
<reference evidence="2" key="1">
    <citation type="submission" date="2020-11" db="EMBL/GenBank/DDBJ databases">
        <authorList>
            <person name="Tran Van P."/>
        </authorList>
    </citation>
    <scope>NUCLEOTIDE SEQUENCE</scope>
</reference>
<accession>A0A7R9AW71</accession>
<protein>
    <recommendedName>
        <fullName evidence="1">Out at first C-terminal domain-containing protein</fullName>
    </recommendedName>
</protein>
<dbReference type="InterPro" id="IPR026315">
    <property type="entry name" value="Oaf"/>
</dbReference>
<dbReference type="AlphaFoldDB" id="A0A7R9AW71"/>